<accession>A0A072VJN2</accession>
<organism evidence="1 3">
    <name type="scientific">Medicago truncatula</name>
    <name type="common">Barrel medic</name>
    <name type="synonym">Medicago tribuloides</name>
    <dbReference type="NCBI Taxonomy" id="3880"/>
    <lineage>
        <taxon>Eukaryota</taxon>
        <taxon>Viridiplantae</taxon>
        <taxon>Streptophyta</taxon>
        <taxon>Embryophyta</taxon>
        <taxon>Tracheophyta</taxon>
        <taxon>Spermatophyta</taxon>
        <taxon>Magnoliopsida</taxon>
        <taxon>eudicotyledons</taxon>
        <taxon>Gunneridae</taxon>
        <taxon>Pentapetalae</taxon>
        <taxon>rosids</taxon>
        <taxon>fabids</taxon>
        <taxon>Fabales</taxon>
        <taxon>Fabaceae</taxon>
        <taxon>Papilionoideae</taxon>
        <taxon>50 kb inversion clade</taxon>
        <taxon>NPAAA clade</taxon>
        <taxon>Hologalegina</taxon>
        <taxon>IRL clade</taxon>
        <taxon>Trifolieae</taxon>
        <taxon>Medicago</taxon>
    </lineage>
</organism>
<sequence length="202" mass="23397">MHLVPTRASSPQHIEYNYTHKASSPQLKEQKLTGLQALNVKSKSSQGIKPSTSNEYAWTQQQNRWPILATRGPIFVEPKLENQLRNRWPILATRGPILSFTEQFRRLHDYSHELIRSNPHSTVQIIVQQTEQSEEGNEEEFIHRPLLPSFHRFYVCIDWCRKSFSKCRQFIGLDGCFLKGYYGGMILAAVGRDPNEQMLPNS</sequence>
<reference evidence="1 3" key="1">
    <citation type="journal article" date="2011" name="Nature">
        <title>The Medicago genome provides insight into the evolution of rhizobial symbioses.</title>
        <authorList>
            <person name="Young N.D."/>
            <person name="Debelle F."/>
            <person name="Oldroyd G.E."/>
            <person name="Geurts R."/>
            <person name="Cannon S.B."/>
            <person name="Udvardi M.K."/>
            <person name="Benedito V.A."/>
            <person name="Mayer K.F."/>
            <person name="Gouzy J."/>
            <person name="Schoof H."/>
            <person name="Van de Peer Y."/>
            <person name="Proost S."/>
            <person name="Cook D.R."/>
            <person name="Meyers B.C."/>
            <person name="Spannagl M."/>
            <person name="Cheung F."/>
            <person name="De Mita S."/>
            <person name="Krishnakumar V."/>
            <person name="Gundlach H."/>
            <person name="Zhou S."/>
            <person name="Mudge J."/>
            <person name="Bharti A.K."/>
            <person name="Murray J.D."/>
            <person name="Naoumkina M.A."/>
            <person name="Rosen B."/>
            <person name="Silverstein K.A."/>
            <person name="Tang H."/>
            <person name="Rombauts S."/>
            <person name="Zhao P.X."/>
            <person name="Zhou P."/>
            <person name="Barbe V."/>
            <person name="Bardou P."/>
            <person name="Bechner M."/>
            <person name="Bellec A."/>
            <person name="Berger A."/>
            <person name="Berges H."/>
            <person name="Bidwell S."/>
            <person name="Bisseling T."/>
            <person name="Choisne N."/>
            <person name="Couloux A."/>
            <person name="Denny R."/>
            <person name="Deshpande S."/>
            <person name="Dai X."/>
            <person name="Doyle J.J."/>
            <person name="Dudez A.M."/>
            <person name="Farmer A.D."/>
            <person name="Fouteau S."/>
            <person name="Franken C."/>
            <person name="Gibelin C."/>
            <person name="Gish J."/>
            <person name="Goldstein S."/>
            <person name="Gonzalez A.J."/>
            <person name="Green P.J."/>
            <person name="Hallab A."/>
            <person name="Hartog M."/>
            <person name="Hua A."/>
            <person name="Humphray S.J."/>
            <person name="Jeong D.H."/>
            <person name="Jing Y."/>
            <person name="Jocker A."/>
            <person name="Kenton S.M."/>
            <person name="Kim D.J."/>
            <person name="Klee K."/>
            <person name="Lai H."/>
            <person name="Lang C."/>
            <person name="Lin S."/>
            <person name="Macmil S.L."/>
            <person name="Magdelenat G."/>
            <person name="Matthews L."/>
            <person name="McCorrison J."/>
            <person name="Monaghan E.L."/>
            <person name="Mun J.H."/>
            <person name="Najar F.Z."/>
            <person name="Nicholson C."/>
            <person name="Noirot C."/>
            <person name="O'Bleness M."/>
            <person name="Paule C.R."/>
            <person name="Poulain J."/>
            <person name="Prion F."/>
            <person name="Qin B."/>
            <person name="Qu C."/>
            <person name="Retzel E.F."/>
            <person name="Riddle C."/>
            <person name="Sallet E."/>
            <person name="Samain S."/>
            <person name="Samson N."/>
            <person name="Sanders I."/>
            <person name="Saurat O."/>
            <person name="Scarpelli C."/>
            <person name="Schiex T."/>
            <person name="Segurens B."/>
            <person name="Severin A.J."/>
            <person name="Sherrier D.J."/>
            <person name="Shi R."/>
            <person name="Sims S."/>
            <person name="Singer S.R."/>
            <person name="Sinharoy S."/>
            <person name="Sterck L."/>
            <person name="Viollet A."/>
            <person name="Wang B.B."/>
            <person name="Wang K."/>
            <person name="Wang M."/>
            <person name="Wang X."/>
            <person name="Warfsmann J."/>
            <person name="Weissenbach J."/>
            <person name="White D.D."/>
            <person name="White J.D."/>
            <person name="Wiley G.B."/>
            <person name="Wincker P."/>
            <person name="Xing Y."/>
            <person name="Yang L."/>
            <person name="Yao Z."/>
            <person name="Ying F."/>
            <person name="Zhai J."/>
            <person name="Zhou L."/>
            <person name="Zuber A."/>
            <person name="Denarie J."/>
            <person name="Dixon R.A."/>
            <person name="May G.D."/>
            <person name="Schwartz D.C."/>
            <person name="Rogers J."/>
            <person name="Quetier F."/>
            <person name="Town C.D."/>
            <person name="Roe B.A."/>
        </authorList>
    </citation>
    <scope>NUCLEOTIDE SEQUENCE [LARGE SCALE GENOMIC DNA]</scope>
    <source>
        <strain evidence="1">A17</strain>
        <strain evidence="2 3">cv. Jemalong A17</strain>
    </source>
</reference>
<dbReference type="PANTHER" id="PTHR31973:SF187">
    <property type="entry name" value="MUTATOR TRANSPOSASE MUDRA PROTEIN"/>
    <property type="match status" value="1"/>
</dbReference>
<dbReference type="Proteomes" id="UP000002051">
    <property type="component" value="Unassembled WGS sequence"/>
</dbReference>
<dbReference type="HOGENOM" id="CLU_1356473_0_0_1"/>
<evidence type="ECO:0000313" key="3">
    <source>
        <dbReference type="Proteomes" id="UP000002051"/>
    </source>
</evidence>
<dbReference type="EnsemblPlants" id="KEH41648">
    <property type="protein sequence ID" value="KEH41648"/>
    <property type="gene ID" value="MTR_1g053290"/>
</dbReference>
<protein>
    <submittedName>
        <fullName evidence="1 2">Uncharacterized protein</fullName>
    </submittedName>
</protein>
<reference evidence="2" key="3">
    <citation type="submission" date="2015-04" db="UniProtKB">
        <authorList>
            <consortium name="EnsemblPlants"/>
        </authorList>
    </citation>
    <scope>IDENTIFICATION</scope>
    <source>
        <strain evidence="2">cv. Jemalong A17</strain>
    </source>
</reference>
<dbReference type="PANTHER" id="PTHR31973">
    <property type="entry name" value="POLYPROTEIN, PUTATIVE-RELATED"/>
    <property type="match status" value="1"/>
</dbReference>
<reference evidence="1 3" key="2">
    <citation type="journal article" date="2014" name="BMC Genomics">
        <title>An improved genome release (version Mt4.0) for the model legume Medicago truncatula.</title>
        <authorList>
            <person name="Tang H."/>
            <person name="Krishnakumar V."/>
            <person name="Bidwell S."/>
            <person name="Rosen B."/>
            <person name="Chan A."/>
            <person name="Zhou S."/>
            <person name="Gentzbittel L."/>
            <person name="Childs K.L."/>
            <person name="Yandell M."/>
            <person name="Gundlach H."/>
            <person name="Mayer K.F."/>
            <person name="Schwartz D.C."/>
            <person name="Town C.D."/>
        </authorList>
    </citation>
    <scope>GENOME REANNOTATION</scope>
    <source>
        <strain evidence="1">A17</strain>
        <strain evidence="2 3">cv. Jemalong A17</strain>
    </source>
</reference>
<dbReference type="EMBL" id="CM001217">
    <property type="protein sequence ID" value="KEH41648.1"/>
    <property type="molecule type" value="Genomic_DNA"/>
</dbReference>
<gene>
    <name evidence="1" type="ordered locus">MTR_1g053290</name>
</gene>
<dbReference type="AlphaFoldDB" id="A0A072VJN2"/>
<keyword evidence="3" id="KW-1185">Reference proteome</keyword>
<proteinExistence type="predicted"/>
<name>A0A072VJN2_MEDTR</name>
<evidence type="ECO:0000313" key="1">
    <source>
        <dbReference type="EMBL" id="KEH41648.1"/>
    </source>
</evidence>
<evidence type="ECO:0000313" key="2">
    <source>
        <dbReference type="EnsemblPlants" id="KEH41648"/>
    </source>
</evidence>